<feature type="region of interest" description="Disordered" evidence="1">
    <location>
        <begin position="26"/>
        <end position="56"/>
    </location>
</feature>
<evidence type="ECO:0000313" key="2">
    <source>
        <dbReference type="EMBL" id="KYM77459.1"/>
    </source>
</evidence>
<accession>A0A195AZS2</accession>
<gene>
    <name evidence="2" type="ORF">ALC53_12088</name>
</gene>
<dbReference type="AlphaFoldDB" id="A0A195AZS2"/>
<name>A0A195AZS2_9HYME</name>
<reference evidence="2 3" key="1">
    <citation type="submission" date="2015-09" db="EMBL/GenBank/DDBJ databases">
        <title>Atta colombica WGS genome.</title>
        <authorList>
            <person name="Nygaard S."/>
            <person name="Hu H."/>
            <person name="Boomsma J."/>
            <person name="Zhang G."/>
        </authorList>
    </citation>
    <scope>NUCLEOTIDE SEQUENCE [LARGE SCALE GENOMIC DNA]</scope>
    <source>
        <strain evidence="2">Treedump-2</strain>
        <tissue evidence="2">Whole body</tissue>
    </source>
</reference>
<protein>
    <submittedName>
        <fullName evidence="2">Uncharacterized protein</fullName>
    </submittedName>
</protein>
<organism evidence="2 3">
    <name type="scientific">Atta colombica</name>
    <dbReference type="NCBI Taxonomy" id="520822"/>
    <lineage>
        <taxon>Eukaryota</taxon>
        <taxon>Metazoa</taxon>
        <taxon>Ecdysozoa</taxon>
        <taxon>Arthropoda</taxon>
        <taxon>Hexapoda</taxon>
        <taxon>Insecta</taxon>
        <taxon>Pterygota</taxon>
        <taxon>Neoptera</taxon>
        <taxon>Endopterygota</taxon>
        <taxon>Hymenoptera</taxon>
        <taxon>Apocrita</taxon>
        <taxon>Aculeata</taxon>
        <taxon>Formicoidea</taxon>
        <taxon>Formicidae</taxon>
        <taxon>Myrmicinae</taxon>
        <taxon>Atta</taxon>
    </lineage>
</organism>
<evidence type="ECO:0000313" key="3">
    <source>
        <dbReference type="Proteomes" id="UP000078540"/>
    </source>
</evidence>
<sequence>MKESECSNRSILFCYLEEQKRGRLDKGNREMKRTMDEIKTKNDPPLDILSKSRRES</sequence>
<dbReference type="EMBL" id="KQ976698">
    <property type="protein sequence ID" value="KYM77459.1"/>
    <property type="molecule type" value="Genomic_DNA"/>
</dbReference>
<evidence type="ECO:0000256" key="1">
    <source>
        <dbReference type="SAM" id="MobiDB-lite"/>
    </source>
</evidence>
<proteinExistence type="predicted"/>
<dbReference type="Proteomes" id="UP000078540">
    <property type="component" value="Unassembled WGS sequence"/>
</dbReference>
<keyword evidence="3" id="KW-1185">Reference proteome</keyword>